<name>A0ABY7ARS9_9ALTE</name>
<evidence type="ECO:0000313" key="1">
    <source>
        <dbReference type="EMBL" id="WAJ70961.1"/>
    </source>
</evidence>
<gene>
    <name evidence="1" type="ORF">OLW01_03940</name>
</gene>
<dbReference type="InterPro" id="IPR009776">
    <property type="entry name" value="Spore_0_M"/>
</dbReference>
<dbReference type="RefSeq" id="WP_268075368.1">
    <property type="nucleotide sequence ID" value="NZ_CP109965.1"/>
</dbReference>
<dbReference type="Pfam" id="PF07070">
    <property type="entry name" value="Spo0M"/>
    <property type="match status" value="1"/>
</dbReference>
<keyword evidence="2" id="KW-1185">Reference proteome</keyword>
<sequence length="253" mass="29276">MPLLKWIEQLSQPKTFFNAKLEQSQYAPGQSIGLTLYTQGGQHEEYIQTIQARITCQFNELAQTYEQSKVLITQPTLAKNLLLQPKQHCQNFYLIELPLNCPVSNSANKINLDIVFFTATGEVYTQTYPLIIRHTQLGTYFLNALTQLGFTQTLCWVNQNKLHKQATLNYIQKFKYNNTTNPDLPDDLSVTFCFETFIDYLDVHLQIQTAQLTTEKIKFNSRFSLTEPNFAHIKQSLNQLLIKSKKYDSFKIA</sequence>
<organism evidence="1 2">
    <name type="scientific">Catenovulum adriaticum</name>
    <dbReference type="NCBI Taxonomy" id="2984846"/>
    <lineage>
        <taxon>Bacteria</taxon>
        <taxon>Pseudomonadati</taxon>
        <taxon>Pseudomonadota</taxon>
        <taxon>Gammaproteobacteria</taxon>
        <taxon>Alteromonadales</taxon>
        <taxon>Alteromonadaceae</taxon>
        <taxon>Catenovulum</taxon>
    </lineage>
</organism>
<evidence type="ECO:0000313" key="2">
    <source>
        <dbReference type="Proteomes" id="UP001163726"/>
    </source>
</evidence>
<reference evidence="1" key="1">
    <citation type="submission" date="2022-10" db="EMBL/GenBank/DDBJ databases">
        <title>Catenovulum adriacola sp. nov. isolated in the Harbour of Susak.</title>
        <authorList>
            <person name="Schoch T."/>
            <person name="Reich S.J."/>
            <person name="Stoeferle S."/>
            <person name="Flaiz M."/>
            <person name="Kazda M."/>
            <person name="Riedel C.U."/>
            <person name="Duerre P."/>
        </authorList>
    </citation>
    <scope>NUCLEOTIDE SEQUENCE</scope>
    <source>
        <strain evidence="1">TS8</strain>
    </source>
</reference>
<dbReference type="Proteomes" id="UP001163726">
    <property type="component" value="Chromosome"/>
</dbReference>
<protein>
    <submittedName>
        <fullName evidence="1">Sporulation protein</fullName>
    </submittedName>
</protein>
<accession>A0ABY7ARS9</accession>
<proteinExistence type="predicted"/>
<dbReference type="EMBL" id="CP109965">
    <property type="protein sequence ID" value="WAJ70961.1"/>
    <property type="molecule type" value="Genomic_DNA"/>
</dbReference>